<dbReference type="EMBL" id="LXQA010104796">
    <property type="protein sequence ID" value="MCI17291.1"/>
    <property type="molecule type" value="Genomic_DNA"/>
</dbReference>
<evidence type="ECO:0000313" key="2">
    <source>
        <dbReference type="Proteomes" id="UP000265520"/>
    </source>
</evidence>
<reference evidence="1 2" key="1">
    <citation type="journal article" date="2018" name="Front. Plant Sci.">
        <title>Red Clover (Trifolium pratense) and Zigzag Clover (T. medium) - A Picture of Genomic Similarities and Differences.</title>
        <authorList>
            <person name="Dluhosova J."/>
            <person name="Istvanek J."/>
            <person name="Nedelnik J."/>
            <person name="Repkova J."/>
        </authorList>
    </citation>
    <scope>NUCLEOTIDE SEQUENCE [LARGE SCALE GENOMIC DNA]</scope>
    <source>
        <strain evidence="2">cv. 10/8</strain>
        <tissue evidence="1">Leaf</tissue>
    </source>
</reference>
<sequence length="75" mass="8272">MKPLDARTDPRTSEDYRNWTRLHTDEEATVDDVCGIRNFIGVDVKDQPTDMTILEAKGRQHGKGKEEVGASGGGV</sequence>
<accession>A0A392PYW5</accession>
<name>A0A392PYW5_9FABA</name>
<evidence type="ECO:0000313" key="1">
    <source>
        <dbReference type="EMBL" id="MCI17291.1"/>
    </source>
</evidence>
<protein>
    <submittedName>
        <fullName evidence="1">Uncharacterized protein</fullName>
    </submittedName>
</protein>
<proteinExistence type="predicted"/>
<dbReference type="AlphaFoldDB" id="A0A392PYW5"/>
<comment type="caution">
    <text evidence="1">The sequence shown here is derived from an EMBL/GenBank/DDBJ whole genome shotgun (WGS) entry which is preliminary data.</text>
</comment>
<keyword evidence="2" id="KW-1185">Reference proteome</keyword>
<dbReference type="Proteomes" id="UP000265520">
    <property type="component" value="Unassembled WGS sequence"/>
</dbReference>
<organism evidence="1 2">
    <name type="scientific">Trifolium medium</name>
    <dbReference type="NCBI Taxonomy" id="97028"/>
    <lineage>
        <taxon>Eukaryota</taxon>
        <taxon>Viridiplantae</taxon>
        <taxon>Streptophyta</taxon>
        <taxon>Embryophyta</taxon>
        <taxon>Tracheophyta</taxon>
        <taxon>Spermatophyta</taxon>
        <taxon>Magnoliopsida</taxon>
        <taxon>eudicotyledons</taxon>
        <taxon>Gunneridae</taxon>
        <taxon>Pentapetalae</taxon>
        <taxon>rosids</taxon>
        <taxon>fabids</taxon>
        <taxon>Fabales</taxon>
        <taxon>Fabaceae</taxon>
        <taxon>Papilionoideae</taxon>
        <taxon>50 kb inversion clade</taxon>
        <taxon>NPAAA clade</taxon>
        <taxon>Hologalegina</taxon>
        <taxon>IRL clade</taxon>
        <taxon>Trifolieae</taxon>
        <taxon>Trifolium</taxon>
    </lineage>
</organism>